<organism evidence="1 2">
    <name type="scientific">Ficus carica</name>
    <name type="common">Common fig</name>
    <dbReference type="NCBI Taxonomy" id="3494"/>
    <lineage>
        <taxon>Eukaryota</taxon>
        <taxon>Viridiplantae</taxon>
        <taxon>Streptophyta</taxon>
        <taxon>Embryophyta</taxon>
        <taxon>Tracheophyta</taxon>
        <taxon>Spermatophyta</taxon>
        <taxon>Magnoliopsida</taxon>
        <taxon>eudicotyledons</taxon>
        <taxon>Gunneridae</taxon>
        <taxon>Pentapetalae</taxon>
        <taxon>rosids</taxon>
        <taxon>fabids</taxon>
        <taxon>Rosales</taxon>
        <taxon>Moraceae</taxon>
        <taxon>Ficeae</taxon>
        <taxon>Ficus</taxon>
    </lineage>
</organism>
<dbReference type="EMBL" id="BTGU01000897">
    <property type="protein sequence ID" value="GMN69648.1"/>
    <property type="molecule type" value="Genomic_DNA"/>
</dbReference>
<gene>
    <name evidence="1" type="ORF">TIFTF001_038694</name>
</gene>
<evidence type="ECO:0000313" key="1">
    <source>
        <dbReference type="EMBL" id="GMN69648.1"/>
    </source>
</evidence>
<sequence>MICDKVERSTTKIASPTKKHDHNVGEQATVIALLKFTTRLVDSETSLSDGSVVAPADDATAVLSPFSLFAMESQPLSFPISASPTMRSPTEAAATHELSESLTFRSNLGLLFSVLQVESPKSRDSSCVFIFCNSGYPSRLFS</sequence>
<comment type="caution">
    <text evidence="1">The sequence shown here is derived from an EMBL/GenBank/DDBJ whole genome shotgun (WGS) entry which is preliminary data.</text>
</comment>
<protein>
    <submittedName>
        <fullName evidence="1">Uncharacterized protein</fullName>
    </submittedName>
</protein>
<dbReference type="Proteomes" id="UP001187192">
    <property type="component" value="Unassembled WGS sequence"/>
</dbReference>
<name>A0AA88JA74_FICCA</name>
<reference evidence="1" key="1">
    <citation type="submission" date="2023-07" db="EMBL/GenBank/DDBJ databases">
        <title>draft genome sequence of fig (Ficus carica).</title>
        <authorList>
            <person name="Takahashi T."/>
            <person name="Nishimura K."/>
        </authorList>
    </citation>
    <scope>NUCLEOTIDE SEQUENCE</scope>
</reference>
<dbReference type="AlphaFoldDB" id="A0AA88JA74"/>
<proteinExistence type="predicted"/>
<accession>A0AA88JA74</accession>
<keyword evidence="2" id="KW-1185">Reference proteome</keyword>
<evidence type="ECO:0000313" key="2">
    <source>
        <dbReference type="Proteomes" id="UP001187192"/>
    </source>
</evidence>